<dbReference type="EMBL" id="BAAFSV010000001">
    <property type="protein sequence ID" value="GAB1312038.1"/>
    <property type="molecule type" value="Genomic_DNA"/>
</dbReference>
<keyword evidence="1" id="KW-0862">Zinc</keyword>
<dbReference type="Pfam" id="PF00098">
    <property type="entry name" value="zf-CCHC"/>
    <property type="match status" value="1"/>
</dbReference>
<name>A0ABQ0G2P7_9PEZI</name>
<evidence type="ECO:0000256" key="1">
    <source>
        <dbReference type="PROSITE-ProRule" id="PRU00047"/>
    </source>
</evidence>
<dbReference type="Proteomes" id="UP001628179">
    <property type="component" value="Unassembled WGS sequence"/>
</dbReference>
<gene>
    <name evidence="4" type="ORF">MFIFM68171_02248</name>
</gene>
<dbReference type="RefSeq" id="XP_070913771.1">
    <property type="nucleotide sequence ID" value="XM_071057670.1"/>
</dbReference>
<comment type="caution">
    <text evidence="4">The sequence shown here is derived from an EMBL/GenBank/DDBJ whole genome shotgun (WGS) entry which is preliminary data.</text>
</comment>
<accession>A0ABQ0G2P7</accession>
<organism evidence="4 5">
    <name type="scientific">Madurella fahalii</name>
    <dbReference type="NCBI Taxonomy" id="1157608"/>
    <lineage>
        <taxon>Eukaryota</taxon>
        <taxon>Fungi</taxon>
        <taxon>Dikarya</taxon>
        <taxon>Ascomycota</taxon>
        <taxon>Pezizomycotina</taxon>
        <taxon>Sordariomycetes</taxon>
        <taxon>Sordariomycetidae</taxon>
        <taxon>Sordariales</taxon>
        <taxon>Sordariales incertae sedis</taxon>
        <taxon>Madurella</taxon>
    </lineage>
</organism>
<evidence type="ECO:0000313" key="5">
    <source>
        <dbReference type="Proteomes" id="UP001628179"/>
    </source>
</evidence>
<reference evidence="4 5" key="1">
    <citation type="submission" date="2024-09" db="EMBL/GenBank/DDBJ databases">
        <title>Itraconazole resistance in Madurella fahalii resulting from another homologue of gene encoding cytochrome P450 14-alpha sterol demethylase (CYP51).</title>
        <authorList>
            <person name="Yoshioka I."/>
            <person name="Fahal A.H."/>
            <person name="Kaneko S."/>
            <person name="Yaguchi T."/>
        </authorList>
    </citation>
    <scope>NUCLEOTIDE SEQUENCE [LARGE SCALE GENOMIC DNA]</scope>
    <source>
        <strain evidence="4 5">IFM 68171</strain>
    </source>
</reference>
<dbReference type="PROSITE" id="PS50158">
    <property type="entry name" value="ZF_CCHC"/>
    <property type="match status" value="1"/>
</dbReference>
<protein>
    <recommendedName>
        <fullName evidence="3">CCHC-type domain-containing protein</fullName>
    </recommendedName>
</protein>
<sequence>MGINTDGKKTLYAAALLEGTAAGGVFAGIERVTSNSTDSATWPWKTANEFMTHLARKYATLDLAADAENKLRTLAQKDDFAAFTDFLTEFTNLTDPKDPDAMDVDTIRANLTRIPEEEKLRRMNDGLCFNCGQAGHLARKSRNPTNKGQQGNRGGRAGQYRQRDGYGGYSEGYYGQGQGGLCNFSANNSYQQHWQAQAAPRGGNFNTNAGYGNHGAPARRGGMRGVCAASFSVP</sequence>
<dbReference type="InterPro" id="IPR036875">
    <property type="entry name" value="Znf_CCHC_sf"/>
</dbReference>
<keyword evidence="1" id="KW-0479">Metal-binding</keyword>
<keyword evidence="5" id="KW-1185">Reference proteome</keyword>
<evidence type="ECO:0000259" key="3">
    <source>
        <dbReference type="PROSITE" id="PS50158"/>
    </source>
</evidence>
<dbReference type="InterPro" id="IPR001878">
    <property type="entry name" value="Znf_CCHC"/>
</dbReference>
<dbReference type="SUPFAM" id="SSF57756">
    <property type="entry name" value="Retrovirus zinc finger-like domains"/>
    <property type="match status" value="1"/>
</dbReference>
<evidence type="ECO:0000256" key="2">
    <source>
        <dbReference type="SAM" id="MobiDB-lite"/>
    </source>
</evidence>
<feature type="region of interest" description="Disordered" evidence="2">
    <location>
        <begin position="137"/>
        <end position="162"/>
    </location>
</feature>
<keyword evidence="1" id="KW-0863">Zinc-finger</keyword>
<feature type="domain" description="CCHC-type" evidence="3">
    <location>
        <begin position="128"/>
        <end position="140"/>
    </location>
</feature>
<proteinExistence type="predicted"/>
<dbReference type="GeneID" id="98172993"/>
<evidence type="ECO:0000313" key="4">
    <source>
        <dbReference type="EMBL" id="GAB1312038.1"/>
    </source>
</evidence>